<evidence type="ECO:0000313" key="4">
    <source>
        <dbReference type="EMBL" id="KAK3917433.1"/>
    </source>
</evidence>
<comment type="caution">
    <text evidence="4">The sequence shown here is derived from an EMBL/GenBank/DDBJ whole genome shotgun (WGS) entry which is preliminary data.</text>
</comment>
<evidence type="ECO:0000256" key="1">
    <source>
        <dbReference type="RuleBase" id="RU000487"/>
    </source>
</evidence>
<feature type="region of interest" description="Disordered" evidence="2">
    <location>
        <begin position="207"/>
        <end position="351"/>
    </location>
</feature>
<reference evidence="4" key="2">
    <citation type="journal article" date="2023" name="BMC Genomics">
        <title>Pest status, molecular evolution, and epigenetic factors derived from the genome assembly of Frankliniella fusca, a thysanopteran phytovirus vector.</title>
        <authorList>
            <person name="Catto M.A."/>
            <person name="Labadie P.E."/>
            <person name="Jacobson A.L."/>
            <person name="Kennedy G.G."/>
            <person name="Srinivasan R."/>
            <person name="Hunt B.G."/>
        </authorList>
    </citation>
    <scope>NUCLEOTIDE SEQUENCE</scope>
    <source>
        <strain evidence="4">PL_HMW_Pooled</strain>
    </source>
</reference>
<dbReference type="InterPro" id="IPR004000">
    <property type="entry name" value="Actin"/>
</dbReference>
<dbReference type="Proteomes" id="UP001219518">
    <property type="component" value="Unassembled WGS sequence"/>
</dbReference>
<keyword evidence="5" id="KW-1185">Reference proteome</keyword>
<comment type="similarity">
    <text evidence="1">Belongs to the actin family.</text>
</comment>
<accession>A0AAE1LF75</accession>
<proteinExistence type="inferred from homology"/>
<feature type="compositionally biased region" description="Basic and acidic residues" evidence="2">
    <location>
        <begin position="338"/>
        <end position="347"/>
    </location>
</feature>
<gene>
    <name evidence="4" type="ORF">KUF71_006964</name>
</gene>
<feature type="compositionally biased region" description="Pro residues" evidence="2">
    <location>
        <begin position="291"/>
        <end position="303"/>
    </location>
</feature>
<organism evidence="4 5">
    <name type="scientific">Frankliniella fusca</name>
    <dbReference type="NCBI Taxonomy" id="407009"/>
    <lineage>
        <taxon>Eukaryota</taxon>
        <taxon>Metazoa</taxon>
        <taxon>Ecdysozoa</taxon>
        <taxon>Arthropoda</taxon>
        <taxon>Hexapoda</taxon>
        <taxon>Insecta</taxon>
        <taxon>Pterygota</taxon>
        <taxon>Neoptera</taxon>
        <taxon>Paraneoptera</taxon>
        <taxon>Thysanoptera</taxon>
        <taxon>Terebrantia</taxon>
        <taxon>Thripoidea</taxon>
        <taxon>Thripidae</taxon>
        <taxon>Frankliniella</taxon>
    </lineage>
</organism>
<dbReference type="SMART" id="SM00268">
    <property type="entry name" value="ACTIN"/>
    <property type="match status" value="1"/>
</dbReference>
<dbReference type="Pfam" id="PF00022">
    <property type="entry name" value="Actin"/>
    <property type="match status" value="1"/>
</dbReference>
<dbReference type="Gene3D" id="3.90.640.10">
    <property type="entry name" value="Actin, Chain A, domain 4"/>
    <property type="match status" value="1"/>
</dbReference>
<dbReference type="SUPFAM" id="SSF53067">
    <property type="entry name" value="Actin-like ATPase domain"/>
    <property type="match status" value="2"/>
</dbReference>
<reference evidence="4" key="1">
    <citation type="submission" date="2021-07" db="EMBL/GenBank/DDBJ databases">
        <authorList>
            <person name="Catto M.A."/>
            <person name="Jacobson A."/>
            <person name="Kennedy G."/>
            <person name="Labadie P."/>
            <person name="Hunt B.G."/>
            <person name="Srinivasan R."/>
        </authorList>
    </citation>
    <scope>NUCLEOTIDE SEQUENCE</scope>
    <source>
        <strain evidence="4">PL_HMW_Pooled</strain>
        <tissue evidence="4">Head</tissue>
    </source>
</reference>
<feature type="compositionally biased region" description="Gly residues" evidence="2">
    <location>
        <begin position="57"/>
        <end position="73"/>
    </location>
</feature>
<feature type="domain" description="PH" evidence="3">
    <location>
        <begin position="377"/>
        <end position="487"/>
    </location>
</feature>
<feature type="region of interest" description="Disordered" evidence="2">
    <location>
        <begin position="112"/>
        <end position="152"/>
    </location>
</feature>
<dbReference type="InterPro" id="IPR011993">
    <property type="entry name" value="PH-like_dom_sf"/>
</dbReference>
<protein>
    <submittedName>
        <fullName evidence="4">Actin</fullName>
    </submittedName>
</protein>
<sequence length="899" mass="95460">MEASTEAESHYQRPRPRPVATGTGTGTGHEPVSSKLSVRDLLGQFEARRAGRALGADSGGPGGVAAGPAGPRGGANSTGAPPAGAHLRHEPAARSYGFGSSTKTALRKVVSEADADGSRARHSNNQSYLNSSGTGTGHGPPAAAAAGGQRSPATTASASTVVVTVAPPATAASANINNNSNAVNNKVASSASSRRSFLDSIIAGAASADGSGRRTSRRASMEEVNNQLNQDNRTSNPVERDDRPQRNGQPAARALRKTEAGGGSRGGRRSSEDAVDAPVNGAGAERTRPTPLTPPSTPPPPLPVASTATTTMTSAPSASPSENGSVQDIPSIVDQLPDDDRPQEARRTTSGWDPTALVAALYAVPEPLRDKPRPVDRVNVEGFLERLPGGRTKATFWNAWKRCYFRAKDGLLYCYAGKHSDKPMDVTHLMGGVVEPFESMVITAQDRNPATVPVIGVDDRMGHYLVVRAGTPQETDRWVRALQTHTVEDFCSTYVQPWPVPRAPALLRDSIVVDLGSRSVRAGILCTQPSLPQVFFPAVCAARRGLGGVLAKAKHADGRVYGPAALQPGVRATSNLSYPVRPAERINKHTVDLGAVSGFLRVVFQSLAVDPRDYGVVLSVPRALDAATQTRLVAELFDRFGVRSVLLSHQTVLALYAYNAASGVVVDVGERTDVVPIMDGYIVEGGVSRVPYGGEEMAGHVRRFLLQRAPPVSLGTVAEALLPRLALERLCFVSASYRADLKRCQRDPTELAASVSVSEFFAGDKEPTMESLTLDAGRFQAPEGLFHPQAWGLDHPGVHRMVHKAIQECSMDARKTMARSVFLAGGLTMLPGFTERLREELAALLPPAVQPKVHASPYRYHAAYLGACVLANSSGVQEMSLTRDEFNRDGGKLLRPWIL</sequence>
<evidence type="ECO:0000313" key="5">
    <source>
        <dbReference type="Proteomes" id="UP001219518"/>
    </source>
</evidence>
<feature type="region of interest" description="Disordered" evidence="2">
    <location>
        <begin position="52"/>
        <end position="87"/>
    </location>
</feature>
<feature type="compositionally biased region" description="Low complexity" evidence="2">
    <location>
        <begin position="139"/>
        <end position="152"/>
    </location>
</feature>
<evidence type="ECO:0000256" key="2">
    <source>
        <dbReference type="SAM" id="MobiDB-lite"/>
    </source>
</evidence>
<dbReference type="PANTHER" id="PTHR11937">
    <property type="entry name" value="ACTIN"/>
    <property type="match status" value="1"/>
</dbReference>
<evidence type="ECO:0000259" key="3">
    <source>
        <dbReference type="PROSITE" id="PS50003"/>
    </source>
</evidence>
<name>A0AAE1LF75_9NEOP</name>
<dbReference type="InterPro" id="IPR001849">
    <property type="entry name" value="PH_domain"/>
</dbReference>
<dbReference type="SMART" id="SM00233">
    <property type="entry name" value="PH"/>
    <property type="match status" value="1"/>
</dbReference>
<dbReference type="CDD" id="cd10169">
    <property type="entry name" value="ASKHA_NBD_actin-like"/>
    <property type="match status" value="1"/>
</dbReference>
<feature type="compositionally biased region" description="Polar residues" evidence="2">
    <location>
        <begin position="223"/>
        <end position="237"/>
    </location>
</feature>
<feature type="region of interest" description="Disordered" evidence="2">
    <location>
        <begin position="1"/>
        <end position="37"/>
    </location>
</feature>
<dbReference type="Gene3D" id="2.30.29.30">
    <property type="entry name" value="Pleckstrin-homology domain (PH domain)/Phosphotyrosine-binding domain (PTB)"/>
    <property type="match status" value="1"/>
</dbReference>
<dbReference type="AlphaFoldDB" id="A0AAE1LF75"/>
<dbReference type="InterPro" id="IPR043129">
    <property type="entry name" value="ATPase_NBD"/>
</dbReference>
<dbReference type="EMBL" id="JAHWGI010000723">
    <property type="protein sequence ID" value="KAK3917433.1"/>
    <property type="molecule type" value="Genomic_DNA"/>
</dbReference>
<dbReference type="PROSITE" id="PS50003">
    <property type="entry name" value="PH_DOMAIN"/>
    <property type="match status" value="1"/>
</dbReference>
<feature type="compositionally biased region" description="Low complexity" evidence="2">
    <location>
        <begin position="304"/>
        <end position="321"/>
    </location>
</feature>
<dbReference type="Gene3D" id="3.30.420.40">
    <property type="match status" value="2"/>
</dbReference>
<dbReference type="SUPFAM" id="SSF50729">
    <property type="entry name" value="PH domain-like"/>
    <property type="match status" value="1"/>
</dbReference>